<feature type="binding site" evidence="10">
    <location>
        <position position="983"/>
    </location>
    <ligand>
        <name>S-adenosyl-L-homocysteine</name>
        <dbReference type="ChEBI" id="CHEBI:57856"/>
        <label>1</label>
    </ligand>
</feature>
<evidence type="ECO:0000256" key="3">
    <source>
        <dbReference type="ARBA" id="ARBA00022679"/>
    </source>
</evidence>
<dbReference type="InterPro" id="IPR014030">
    <property type="entry name" value="Ketoacyl_synth_N"/>
</dbReference>
<dbReference type="InterPro" id="IPR013968">
    <property type="entry name" value="PKS_KR"/>
</dbReference>
<dbReference type="FunFam" id="3.40.47.10:FF:000019">
    <property type="entry name" value="Polyketide synthase type I"/>
    <property type="match status" value="1"/>
</dbReference>
<dbReference type="Pfam" id="PF00109">
    <property type="entry name" value="ketoacyl-synt"/>
    <property type="match status" value="1"/>
</dbReference>
<dbReference type="GO" id="GO:0006633">
    <property type="term" value="P:fatty acid biosynthetic process"/>
    <property type="evidence" value="ECO:0007669"/>
    <property type="project" value="InterPro"/>
</dbReference>
<dbReference type="SMART" id="SM00825">
    <property type="entry name" value="PKS_KS"/>
    <property type="match status" value="1"/>
</dbReference>
<dbReference type="SUPFAM" id="SSF53335">
    <property type="entry name" value="S-adenosyl-L-methionine-dependent methyltransferases"/>
    <property type="match status" value="1"/>
</dbReference>
<dbReference type="GO" id="GO:0005886">
    <property type="term" value="C:plasma membrane"/>
    <property type="evidence" value="ECO:0007669"/>
    <property type="project" value="TreeGrafter"/>
</dbReference>
<evidence type="ECO:0007829" key="12">
    <source>
        <dbReference type="PDB" id="6ECW"/>
    </source>
</evidence>
<dbReference type="InterPro" id="IPR018201">
    <property type="entry name" value="Ketoacyl_synth_AS"/>
</dbReference>
<dbReference type="Gene3D" id="3.40.50.720">
    <property type="entry name" value="NAD(P)-binding Rossmann-like Domain"/>
    <property type="match status" value="1"/>
</dbReference>
<feature type="binding site" evidence="10 12">
    <location>
        <position position="1022"/>
    </location>
    <ligand>
        <name>S-adenosyl-L-homocysteine</name>
        <dbReference type="ChEBI" id="CHEBI:57856"/>
        <label>1</label>
    </ligand>
</feature>
<dbReference type="FunFam" id="3.40.366.10:FF:000002">
    <property type="entry name" value="Probable polyketide synthase 2"/>
    <property type="match status" value="1"/>
</dbReference>
<dbReference type="EMBL" id="AJ421825">
    <property type="protein sequence ID" value="CAD19088.1"/>
    <property type="molecule type" value="Genomic_DNA"/>
</dbReference>
<dbReference type="InterPro" id="IPR020803">
    <property type="entry name" value="MeTfrase_dom"/>
</dbReference>
<dbReference type="InterPro" id="IPR020841">
    <property type="entry name" value="PKS_Beta-ketoAc_synthase_dom"/>
</dbReference>
<dbReference type="InterPro" id="IPR020806">
    <property type="entry name" value="PKS_PP-bd"/>
</dbReference>
<proteinExistence type="evidence at protein level"/>
<evidence type="ECO:0000256" key="4">
    <source>
        <dbReference type="ARBA" id="ARBA00023268"/>
    </source>
</evidence>
<dbReference type="Pfam" id="PF00698">
    <property type="entry name" value="Acyl_transf_1"/>
    <property type="match status" value="1"/>
</dbReference>
<keyword evidence="10 11" id="KW-0002">3D-structure</keyword>
<evidence type="ECO:0000256" key="2">
    <source>
        <dbReference type="ARBA" id="ARBA00022553"/>
    </source>
</evidence>
<dbReference type="KEGG" id="ag:CAD19088"/>
<dbReference type="PDB" id="6ECW">
    <property type="method" value="X-ray"/>
    <property type="resolution" value="1.70 A"/>
    <property type="chains" value="A/B=956-1267"/>
</dbReference>
<dbReference type="SUPFAM" id="SSF51735">
    <property type="entry name" value="NAD(P)-binding Rossmann-fold domains"/>
    <property type="match status" value="2"/>
</dbReference>
<dbReference type="SUPFAM" id="SSF55048">
    <property type="entry name" value="Probable ACP-binding domain of malonyl-CoA ACP transacylase"/>
    <property type="match status" value="1"/>
</dbReference>
<dbReference type="InterPro" id="IPR032821">
    <property type="entry name" value="PKS_assoc"/>
</dbReference>
<dbReference type="PDBsum" id="6ECU"/>
<feature type="binding site" evidence="11">
    <location>
        <position position="1092"/>
    </location>
    <ligand>
        <name>S-adenosyl-L-homocysteine</name>
        <dbReference type="ChEBI" id="CHEBI:57856"/>
        <label>2</label>
    </ligand>
</feature>
<dbReference type="PROSITE" id="PS52004">
    <property type="entry name" value="KS3_2"/>
    <property type="match status" value="1"/>
</dbReference>
<dbReference type="CDD" id="cd00833">
    <property type="entry name" value="PKS"/>
    <property type="match status" value="1"/>
</dbReference>
<dbReference type="InterPro" id="IPR029063">
    <property type="entry name" value="SAM-dependent_MTases_sf"/>
</dbReference>
<feature type="region of interest" description="Disordered" evidence="6">
    <location>
        <begin position="938"/>
        <end position="961"/>
    </location>
</feature>
<dbReference type="GO" id="GO:0071770">
    <property type="term" value="P:DIM/DIP cell wall layer assembly"/>
    <property type="evidence" value="ECO:0007669"/>
    <property type="project" value="TreeGrafter"/>
</dbReference>
<dbReference type="PDB" id="6ECU">
    <property type="method" value="X-ray"/>
    <property type="resolution" value="1.96 A"/>
    <property type="chains" value="A/B=976-1267"/>
</dbReference>
<dbReference type="SMART" id="SM00822">
    <property type="entry name" value="PKS_KR"/>
    <property type="match status" value="1"/>
</dbReference>
<feature type="compositionally biased region" description="Low complexity" evidence="6">
    <location>
        <begin position="938"/>
        <end position="950"/>
    </location>
</feature>
<feature type="binding site" evidence="11">
    <location>
        <position position="1093"/>
    </location>
    <ligand>
        <name>S-adenosyl-L-homocysteine</name>
        <dbReference type="ChEBI" id="CHEBI:57856"/>
        <label>2</label>
    </ligand>
</feature>
<dbReference type="InterPro" id="IPR049490">
    <property type="entry name" value="C883_1060-like_KR_N"/>
</dbReference>
<keyword evidence="4" id="KW-0511">Multifunctional enzyme</keyword>
<dbReference type="InterPro" id="IPR036736">
    <property type="entry name" value="ACP-like_sf"/>
</dbReference>
<dbReference type="Pfam" id="PF16197">
    <property type="entry name" value="KAsynt_C_assoc"/>
    <property type="match status" value="1"/>
</dbReference>
<dbReference type="InterPro" id="IPR057326">
    <property type="entry name" value="KR_dom"/>
</dbReference>
<dbReference type="InterPro" id="IPR016039">
    <property type="entry name" value="Thiolase-like"/>
</dbReference>
<dbReference type="PDBsum" id="6ECV"/>
<dbReference type="SUPFAM" id="SSF47336">
    <property type="entry name" value="ACP-like"/>
    <property type="match status" value="1"/>
</dbReference>
<keyword evidence="2" id="KW-0597">Phosphoprotein</keyword>
<dbReference type="Gene3D" id="1.10.1200.10">
    <property type="entry name" value="ACP-like"/>
    <property type="match status" value="1"/>
</dbReference>
<dbReference type="InterPro" id="IPR016036">
    <property type="entry name" value="Malonyl_transacylase_ACP-bd"/>
</dbReference>
<dbReference type="PANTHER" id="PTHR43775:SF37">
    <property type="entry name" value="SI:DKEY-61P9.11"/>
    <property type="match status" value="1"/>
</dbReference>
<keyword evidence="1" id="KW-0596">Phosphopantetheine</keyword>
<dbReference type="Pfam" id="PF08659">
    <property type="entry name" value="KR"/>
    <property type="match status" value="1"/>
</dbReference>
<dbReference type="InterPro" id="IPR014031">
    <property type="entry name" value="Ketoacyl_synth_C"/>
</dbReference>
<feature type="compositionally biased region" description="Basic and acidic residues" evidence="6">
    <location>
        <begin position="1890"/>
        <end position="1900"/>
    </location>
</feature>
<dbReference type="GO" id="GO:0005737">
    <property type="term" value="C:cytoplasm"/>
    <property type="evidence" value="ECO:0007669"/>
    <property type="project" value="TreeGrafter"/>
</dbReference>
<evidence type="ECO:0000313" key="9">
    <source>
        <dbReference type="EMBL" id="CAD19088.1"/>
    </source>
</evidence>
<dbReference type="InterPro" id="IPR016035">
    <property type="entry name" value="Acyl_Trfase/lysoPLipase"/>
</dbReference>
<gene>
    <name evidence="9" type="primary">stiD</name>
</gene>
<dbReference type="InterPro" id="IPR009081">
    <property type="entry name" value="PP-bd_ACP"/>
</dbReference>
<feature type="binding site" evidence="12">
    <location>
        <position position="1064"/>
    </location>
    <ligand>
        <name>S-adenosyl-L-homocysteine</name>
        <dbReference type="ChEBI" id="CHEBI:57856"/>
        <label>1</label>
    </ligand>
</feature>
<accession>Q8RJY3</accession>
<dbReference type="SUPFAM" id="SSF52151">
    <property type="entry name" value="FabD/lysophospholipase-like"/>
    <property type="match status" value="1"/>
</dbReference>
<evidence type="ECO:0000259" key="7">
    <source>
        <dbReference type="PROSITE" id="PS50075"/>
    </source>
</evidence>
<evidence type="ECO:0000256" key="1">
    <source>
        <dbReference type="ARBA" id="ARBA00022450"/>
    </source>
</evidence>
<protein>
    <submittedName>
        <fullName evidence="9">StiD protein</fullName>
    </submittedName>
</protein>
<dbReference type="InterPro" id="IPR014043">
    <property type="entry name" value="Acyl_transferase_dom"/>
</dbReference>
<evidence type="ECO:0000256" key="5">
    <source>
        <dbReference type="ARBA" id="ARBA00054155"/>
    </source>
</evidence>
<dbReference type="InterPro" id="IPR050091">
    <property type="entry name" value="PKS_NRPS_Biosynth_Enz"/>
</dbReference>
<dbReference type="SUPFAM" id="SSF53901">
    <property type="entry name" value="Thiolase-like"/>
    <property type="match status" value="1"/>
</dbReference>
<dbReference type="InterPro" id="IPR013217">
    <property type="entry name" value="Methyltransf_12"/>
</dbReference>
<dbReference type="CDD" id="cd08955">
    <property type="entry name" value="KR_2_FAS_SDR_x"/>
    <property type="match status" value="1"/>
</dbReference>
<evidence type="ECO:0000259" key="8">
    <source>
        <dbReference type="PROSITE" id="PS52004"/>
    </source>
</evidence>
<feature type="binding site" evidence="10 12">
    <location>
        <position position="1065"/>
    </location>
    <ligand>
        <name>S-adenosyl-L-homocysteine</name>
        <dbReference type="ChEBI" id="CHEBI:57856"/>
        <label>1</label>
    </ligand>
</feature>
<dbReference type="Gene3D" id="3.40.47.10">
    <property type="match status" value="1"/>
</dbReference>
<dbReference type="InterPro" id="IPR036291">
    <property type="entry name" value="NAD(P)-bd_dom_sf"/>
</dbReference>
<sequence>MSTTPNMPEQGEDLGRLKRALTALEKMQAKLDAAERGRTEPIAIIGMGCRFPGGANDPESYWQNLIQGTDAISEVPPDRWDVDAFFDSNPDTPGKMYTRWGGFLKNWEVDRFDARFFGIAPREAEAIDPQHRLLLEVSWEAMERAGIAPGGLEGSSTGVFFGLMARDYDILQMKVGDPTRIDAYYGTGNETSFAAGRLSYLLGLRGPSLVVSTACSSSLVALHMACQSLRGKECNLALAGGANLILSPEFTIASCRLRSQSPNGRCKSFDAKADGYVRSEGSGVVVLKRLSDAMADGDRILAVIRGSAINHDGASSGLTVPSGPAQESLIRAALAAAKVEPHQVSYVEAHGTGTALGDPIEVRALSETLCKGRDRARPLVLGAVKTNVGHLEAAAGMAGLFKAVLALQHGVVPPNLHFSQPTSHIPWDDLPLLVPTQSVPLASGEGRAIVGVSSFGLSGINAHVVLEAAPEPPHAKAAGAEAGADAAGPVLLPLSARSPDALRVLAEAYVQRVRAPDLRATLQDIAYTAGARRDHFEHRLALVATSKEALATQLEGFLRGESIQGLSVGEHSSGAPRKATFIFSGQGSQWVGMGQQLIASEPVFRDAIHQVDTALREHVGWSLLDVLAADKERAGFDRVEVVQPVLFAVQVALAALWRSWGIEPGAVVGHSMGEVAAAHVAGALSLEDAARVIGLRSRLLSRVRGRGGMALVELSLDQVRELIRPYEGQLSVGASNGPRSTVLSGDPAALEQVLTSLRRQEVFCRPVDVDVASHSPQMEPLLPELERGLAVLQPRAAAVPFYSTVLGDVLDGRRLDASYWARNLRSPVLFFQSLQRLIAAGHELFIEVSPHPVLLPGIEDELRRGSRAGFAVASLRRGEQERSTLLSSLGALYTQGAPVDWRRIYGSAGRCVPLPSYPWQRQRFWVLGGAEATEARAPVAPAAPSRGAAANGQGNEHPVDGTPVRFYDALTKARGSAVDESYLTFGVLNEKQPGFSWLRVAYGLDPSEERMRLLLHSQRALRNVLLDSVDFSRAKSVWDFGCGYASDIIALGERHSHLKLHGHTLSSEQAELGLRKIEARGLGGRVQVLRRDSSKDAPLESAYDVILGFEVATHIKEKRSLFQNLSSHLREGGFMLLADFIANSGSGVDVQDIASYNVTPSQWVELLSEHGLRLVECVDVSQEVANFLFDADFDANLTQLETSVGISAIEKRNYQAMRNFGAALERKILSYVLFIAQKDSHVRSTYLRHINQKWVEAPAPYAARELMLPGRSGDTAEWLYEINWERKARIARTSTQAQGSVLLLADQAGIARALSTKLTEQGVRCILVEPGDAYQREEDHFVVRLGEPGDMAQLVKDVAESGGLRAILHLWSLRAAPLGETTAATLRKAEKLGCGSTLHLIQALSRTSSRLPPRLWLVTRGAQPVSNAPGTVVVSPAQAPLWGLGRTLALEVPSLWGGLVDVDSAASASDIAEQLAGEVLHSDGEDQVAFREGARFVARLVHPAPFKPTPVTLREDASYLITGGLGDLGLKSAAWMVERGVRWLVLVGRTGLPERSKWPEMDPRSKQGQQIAAVQALEAKGAHVRIAAMDVAEEPRLRMLLSDMRQEGWPAVRGVLHAAGVANPKPLADLDAEGLQAIFRSKAEGSWALHRVLEGTPLDFFVFFSSGSALMSSPLLGGYAAANAFMDALAHTRRAQGLPALSINWGFWSEVGMAAREARGLSQGMESFTPDEGLAVLERLLGQSSPQVGVMRLDVERWIESYPAAGQSPIFSRLRRARVRAASSGPEVPSIREALAALGPGFRRRSMLEQHVREQLAHVLKMPPAQLGMDTPLHDLGTDSLMAIEIRNRLEKSLELVLPATLVFTYPTVAALVVFLSSTMGLPLEAPPEPPRETAEKKDSASTAAELDALSDDEMAARLAEKLAALNKGRK</sequence>
<evidence type="ECO:0007829" key="11">
    <source>
        <dbReference type="PDB" id="6ECV"/>
    </source>
</evidence>
<dbReference type="GO" id="GO:0004312">
    <property type="term" value="F:fatty acid synthase activity"/>
    <property type="evidence" value="ECO:0007669"/>
    <property type="project" value="TreeGrafter"/>
</dbReference>
<dbReference type="SMART" id="SM00823">
    <property type="entry name" value="PKS_PP"/>
    <property type="match status" value="1"/>
</dbReference>
<dbReference type="Pfam" id="PF21394">
    <property type="entry name" value="Beta-ketacyl_N"/>
    <property type="match status" value="1"/>
</dbReference>
<dbReference type="PROSITE" id="PS00606">
    <property type="entry name" value="KS3_1"/>
    <property type="match status" value="1"/>
</dbReference>
<dbReference type="Gene3D" id="3.40.50.150">
    <property type="entry name" value="Vaccinia Virus protein VP39"/>
    <property type="match status" value="1"/>
</dbReference>
<dbReference type="PANTHER" id="PTHR43775">
    <property type="entry name" value="FATTY ACID SYNTHASE"/>
    <property type="match status" value="1"/>
</dbReference>
<reference evidence="10 11" key="2">
    <citation type="journal article" date="2018" name="ACS Chem. Biol.">
        <title>Structural Basis of Polyketide Synthase O-Methylation.</title>
        <authorList>
            <person name="Skiba M.A."/>
            <person name="Bivins M.M."/>
            <person name="Schultz J.R."/>
            <person name="Bernard S.M."/>
            <person name="Fiers W.D."/>
            <person name="Dan Q."/>
            <person name="Kulkarni S."/>
            <person name="Wipf P."/>
            <person name="Gerwick W.H."/>
            <person name="Sherman D.H."/>
            <person name="Aldrich C.C."/>
            <person name="Smith J.L."/>
        </authorList>
    </citation>
    <scope>X-RAY CRYSTALLOGRAPHY (1.70 ANGSTROMS) OF 956-1267 IN COMPLEX WITH S-ADENOSYL-L-HOMOCYSTEINE</scope>
</reference>
<dbReference type="SMR" id="Q8RJY3"/>
<evidence type="ECO:0000256" key="6">
    <source>
        <dbReference type="SAM" id="MobiDB-lite"/>
    </source>
</evidence>
<organism evidence="9">
    <name type="scientific">Stigmatella aurantiaca</name>
    <dbReference type="NCBI Taxonomy" id="41"/>
    <lineage>
        <taxon>Bacteria</taxon>
        <taxon>Pseudomonadati</taxon>
        <taxon>Myxococcota</taxon>
        <taxon>Myxococcia</taxon>
        <taxon>Myxococcales</taxon>
        <taxon>Cystobacterineae</taxon>
        <taxon>Archangiaceae</taxon>
        <taxon>Stigmatella</taxon>
    </lineage>
</organism>
<feature type="binding site" evidence="11">
    <location>
        <position position="1043"/>
    </location>
    <ligand>
        <name>S-adenosyl-L-homocysteine</name>
        <dbReference type="ChEBI" id="CHEBI:57856"/>
        <label>2</label>
    </ligand>
</feature>
<feature type="binding site" evidence="10 12">
    <location>
        <position position="1092"/>
    </location>
    <ligand>
        <name>S-adenosyl-L-homocysteine</name>
        <dbReference type="ChEBI" id="CHEBI:57856"/>
        <label>1</label>
    </ligand>
</feature>
<dbReference type="SMART" id="SM00827">
    <property type="entry name" value="PKS_AT"/>
    <property type="match status" value="1"/>
</dbReference>
<dbReference type="Pfam" id="PF00550">
    <property type="entry name" value="PP-binding"/>
    <property type="match status" value="1"/>
</dbReference>
<dbReference type="Pfam" id="PF02801">
    <property type="entry name" value="Ketoacyl-synt_C"/>
    <property type="match status" value="1"/>
</dbReference>
<dbReference type="Gene3D" id="3.40.366.10">
    <property type="entry name" value="Malonyl-Coenzyme A Acyl Carrier Protein, domain 2"/>
    <property type="match status" value="1"/>
</dbReference>
<dbReference type="SMART" id="SM01294">
    <property type="entry name" value="PKS_PP_betabranch"/>
    <property type="match status" value="1"/>
</dbReference>
<keyword evidence="3" id="KW-0808">Transferase</keyword>
<dbReference type="PDB" id="6ECV">
    <property type="method" value="X-ray"/>
    <property type="resolution" value="1.80 A"/>
    <property type="chains" value="A/B=976-1267"/>
</dbReference>
<dbReference type="GO" id="GO:0031177">
    <property type="term" value="F:phosphopantetheine binding"/>
    <property type="evidence" value="ECO:0007669"/>
    <property type="project" value="InterPro"/>
</dbReference>
<feature type="binding site" evidence="10 12">
    <location>
        <position position="1093"/>
    </location>
    <ligand>
        <name>S-adenosyl-L-homocysteine</name>
        <dbReference type="ChEBI" id="CHEBI:57856"/>
        <label>1</label>
    </ligand>
</feature>
<feature type="domain" description="Carrier" evidence="7">
    <location>
        <begin position="1806"/>
        <end position="1880"/>
    </location>
</feature>
<dbReference type="GO" id="GO:0004315">
    <property type="term" value="F:3-oxoacyl-[acyl-carrier-protein] synthase activity"/>
    <property type="evidence" value="ECO:0007669"/>
    <property type="project" value="InterPro"/>
</dbReference>
<name>Q8RJY3_STIAU</name>
<dbReference type="Gene3D" id="3.30.70.3290">
    <property type="match status" value="1"/>
</dbReference>
<feature type="region of interest" description="Disordered" evidence="6">
    <location>
        <begin position="1885"/>
        <end position="1910"/>
    </location>
</feature>
<dbReference type="Pfam" id="PF08242">
    <property type="entry name" value="Methyltransf_12"/>
    <property type="match status" value="1"/>
</dbReference>
<dbReference type="PROSITE" id="PS50075">
    <property type="entry name" value="CARRIER"/>
    <property type="match status" value="1"/>
</dbReference>
<feature type="binding site" evidence="10 12">
    <location>
        <position position="1043"/>
    </location>
    <ligand>
        <name>S-adenosyl-L-homocysteine</name>
        <dbReference type="ChEBI" id="CHEBI:57856"/>
        <label>1</label>
    </ligand>
</feature>
<feature type="domain" description="Ketosynthase family 3 (KS3)" evidence="8">
    <location>
        <begin position="39"/>
        <end position="468"/>
    </location>
</feature>
<dbReference type="PDBsum" id="6ECW"/>
<comment type="function">
    <text evidence="5">Involved in production of the polyketide antibiotic thailandamide.</text>
</comment>
<evidence type="ECO:0007829" key="10">
    <source>
        <dbReference type="PDB" id="6ECU"/>
    </source>
</evidence>
<feature type="binding site" evidence="11">
    <location>
        <position position="1065"/>
    </location>
    <ligand>
        <name>S-adenosyl-L-homocysteine</name>
        <dbReference type="ChEBI" id="CHEBI:57856"/>
        <label>2</label>
    </ligand>
</feature>
<reference evidence="9" key="1">
    <citation type="journal article" date="2002" name="J. Biol. Chem.">
        <title>The biosynthesis of the aromatic myxobacterial electron transport inhibitor stigmatellin is directed by a novel type of modular polyketide synthase.</title>
        <authorList>
            <person name="Gaitatzis N."/>
            <person name="Silakowski B."/>
            <person name="Kunze B."/>
            <person name="Nordsiek G."/>
            <person name="Blocker H."/>
            <person name="Hofle G."/>
            <person name="Muller R."/>
        </authorList>
    </citation>
    <scope>NUCLEOTIDE SEQUENCE</scope>
    <source>
        <strain evidence="9">Sg a15</strain>
    </source>
</reference>
<dbReference type="InterPro" id="IPR001227">
    <property type="entry name" value="Ac_transferase_dom_sf"/>
</dbReference>
<dbReference type="SMART" id="SM00828">
    <property type="entry name" value="PKS_MT"/>
    <property type="match status" value="1"/>
</dbReference>